<dbReference type="SUPFAM" id="SSF48097">
    <property type="entry name" value="Regulator of G-protein signaling, RGS"/>
    <property type="match status" value="1"/>
</dbReference>
<dbReference type="Proteomes" id="UP000319731">
    <property type="component" value="Unassembled WGS sequence"/>
</dbReference>
<name>A0A507C1F9_9FUNG</name>
<evidence type="ECO:0000313" key="3">
    <source>
        <dbReference type="EMBL" id="TPX31786.1"/>
    </source>
</evidence>
<feature type="compositionally biased region" description="Low complexity" evidence="1">
    <location>
        <begin position="33"/>
        <end position="47"/>
    </location>
</feature>
<accession>A0A507C1F9</accession>
<dbReference type="InterPro" id="IPR016137">
    <property type="entry name" value="RGS"/>
</dbReference>
<reference evidence="3 4" key="1">
    <citation type="journal article" date="2019" name="Sci. Rep.">
        <title>Comparative genomics of chytrid fungi reveal insights into the obligate biotrophic and pathogenic lifestyle of Synchytrium endobioticum.</title>
        <authorList>
            <person name="van de Vossenberg B.T.L.H."/>
            <person name="Warris S."/>
            <person name="Nguyen H.D.T."/>
            <person name="van Gent-Pelzer M.P.E."/>
            <person name="Joly D.L."/>
            <person name="van de Geest H.C."/>
            <person name="Bonants P.J.M."/>
            <person name="Smith D.S."/>
            <person name="Levesque C.A."/>
            <person name="van der Lee T.A.J."/>
        </authorList>
    </citation>
    <scope>NUCLEOTIDE SEQUENCE [LARGE SCALE GENOMIC DNA]</scope>
    <source>
        <strain evidence="3 4">JEL517</strain>
    </source>
</reference>
<feature type="region of interest" description="Disordered" evidence="1">
    <location>
        <begin position="227"/>
        <end position="251"/>
    </location>
</feature>
<organism evidence="3 4">
    <name type="scientific">Synchytrium microbalum</name>
    <dbReference type="NCBI Taxonomy" id="1806994"/>
    <lineage>
        <taxon>Eukaryota</taxon>
        <taxon>Fungi</taxon>
        <taxon>Fungi incertae sedis</taxon>
        <taxon>Chytridiomycota</taxon>
        <taxon>Chytridiomycota incertae sedis</taxon>
        <taxon>Chytridiomycetes</taxon>
        <taxon>Synchytriales</taxon>
        <taxon>Synchytriaceae</taxon>
        <taxon>Synchytrium</taxon>
    </lineage>
</organism>
<dbReference type="EMBL" id="QEAO01000039">
    <property type="protein sequence ID" value="TPX31786.1"/>
    <property type="molecule type" value="Genomic_DNA"/>
</dbReference>
<feature type="compositionally biased region" description="Polar residues" evidence="1">
    <location>
        <begin position="240"/>
        <end position="249"/>
    </location>
</feature>
<proteinExistence type="predicted"/>
<feature type="compositionally biased region" description="Low complexity" evidence="1">
    <location>
        <begin position="196"/>
        <end position="206"/>
    </location>
</feature>
<protein>
    <recommendedName>
        <fullName evidence="2">RGS domain-containing protein</fullName>
    </recommendedName>
</protein>
<evidence type="ECO:0000313" key="4">
    <source>
        <dbReference type="Proteomes" id="UP000319731"/>
    </source>
</evidence>
<feature type="region of interest" description="Disordered" evidence="1">
    <location>
        <begin position="182"/>
        <end position="206"/>
    </location>
</feature>
<feature type="region of interest" description="Disordered" evidence="1">
    <location>
        <begin position="27"/>
        <end position="75"/>
    </location>
</feature>
<dbReference type="InterPro" id="IPR044926">
    <property type="entry name" value="RGS_subdomain_2"/>
</dbReference>
<dbReference type="InterPro" id="IPR036305">
    <property type="entry name" value="RGS_sf"/>
</dbReference>
<evidence type="ECO:0000259" key="2">
    <source>
        <dbReference type="PROSITE" id="PS50132"/>
    </source>
</evidence>
<dbReference type="SMART" id="SM00315">
    <property type="entry name" value="RGS"/>
    <property type="match status" value="1"/>
</dbReference>
<keyword evidence="4" id="KW-1185">Reference proteome</keyword>
<dbReference type="AlphaFoldDB" id="A0A507C1F9"/>
<comment type="caution">
    <text evidence="3">The sequence shown here is derived from an EMBL/GenBank/DDBJ whole genome shotgun (WGS) entry which is preliminary data.</text>
</comment>
<dbReference type="PANTHER" id="PTHR10845:SF192">
    <property type="entry name" value="DOUBLE HIT, ISOFORM B"/>
    <property type="match status" value="1"/>
</dbReference>
<sequence length="432" mass="47084">MSTPDGTPGTTRHHGWSAFKAKLHLHVDTPPKSSTNSSNTLHHTTLNGSHGSSLSNTPKMSSKAQHSPTSPHAPHSFSKLVVKISAHHEDGPTSPPKITPNLLSPMPVPTTTRPTRSTSSGNANFQLAVDFFKLRTARLTQILNNSELSDLFEEFLKTIFADDALYAWQDIEAFRMGAGGPPSEYKSYSARPSPELSASKPKLPSAKSMDFSTKVVSAGSSPVLAAPVTAPPPAPNVASTESAPGSPKSSKPVVDMSPYAKLLRKTSTCHAIVIYMKYVAVNSPCEQNVPIKLKRSLHTLFEELLPYFTLVDPVALEDPERVGSNPAVCVFEGTSMDSFPDAPFVTFALFDEVQKHIFQVLALDTLSKFVITEPFMKWCEENGDALQQSEYRPLSLAMAKQRRGSSLSDIEQSCKNLDSLALESHQRRSRDI</sequence>
<dbReference type="RefSeq" id="XP_031023129.1">
    <property type="nucleotide sequence ID" value="XM_031170917.1"/>
</dbReference>
<dbReference type="OrthoDB" id="196547at2759"/>
<gene>
    <name evidence="3" type="ORF">SmJEL517_g04989</name>
</gene>
<dbReference type="Gene3D" id="1.10.167.10">
    <property type="entry name" value="Regulator of G-protein Signalling 4, domain 2"/>
    <property type="match status" value="1"/>
</dbReference>
<feature type="compositionally biased region" description="Low complexity" evidence="1">
    <location>
        <begin position="109"/>
        <end position="120"/>
    </location>
</feature>
<dbReference type="PANTHER" id="PTHR10845">
    <property type="entry name" value="REGULATOR OF G PROTEIN SIGNALING"/>
    <property type="match status" value="1"/>
</dbReference>
<feature type="region of interest" description="Disordered" evidence="1">
    <location>
        <begin position="87"/>
        <end position="121"/>
    </location>
</feature>
<feature type="compositionally biased region" description="Polar residues" evidence="1">
    <location>
        <begin position="48"/>
        <end position="70"/>
    </location>
</feature>
<feature type="domain" description="RGS" evidence="2">
    <location>
        <begin position="138"/>
        <end position="379"/>
    </location>
</feature>
<dbReference type="GeneID" id="42006214"/>
<evidence type="ECO:0000256" key="1">
    <source>
        <dbReference type="SAM" id="MobiDB-lite"/>
    </source>
</evidence>
<dbReference type="PROSITE" id="PS50132">
    <property type="entry name" value="RGS"/>
    <property type="match status" value="1"/>
</dbReference>